<dbReference type="OrthoDB" id="9814523at2"/>
<dbReference type="KEGG" id="cate:C2869_07600"/>
<dbReference type="AlphaFoldDB" id="A0A2S0VQ07"/>
<feature type="transmembrane region" description="Helical" evidence="7">
    <location>
        <begin position="235"/>
        <end position="253"/>
    </location>
</feature>
<dbReference type="Gene3D" id="1.20.1730.10">
    <property type="entry name" value="Sodium/glucose cotransporter"/>
    <property type="match status" value="1"/>
</dbReference>
<dbReference type="EMBL" id="CP026604">
    <property type="protein sequence ID" value="AWB66305.1"/>
    <property type="molecule type" value="Genomic_DNA"/>
</dbReference>
<evidence type="ECO:0000256" key="7">
    <source>
        <dbReference type="SAM" id="Phobius"/>
    </source>
</evidence>
<dbReference type="InterPro" id="IPR038377">
    <property type="entry name" value="Na/Glc_symporter_sf"/>
</dbReference>
<dbReference type="PANTHER" id="PTHR11819">
    <property type="entry name" value="SOLUTE CARRIER FAMILY 5"/>
    <property type="match status" value="1"/>
</dbReference>
<comment type="similarity">
    <text evidence="2 6">Belongs to the sodium:solute symporter (SSF) (TC 2.A.21) family.</text>
</comment>
<keyword evidence="9" id="KW-1185">Reference proteome</keyword>
<feature type="transmembrane region" description="Helical" evidence="7">
    <location>
        <begin position="469"/>
        <end position="491"/>
    </location>
</feature>
<evidence type="ECO:0000256" key="4">
    <source>
        <dbReference type="ARBA" id="ARBA00022989"/>
    </source>
</evidence>
<dbReference type="PROSITE" id="PS50283">
    <property type="entry name" value="NA_SOLUT_SYMP_3"/>
    <property type="match status" value="1"/>
</dbReference>
<feature type="transmembrane region" description="Helical" evidence="7">
    <location>
        <begin position="37"/>
        <end position="58"/>
    </location>
</feature>
<dbReference type="Proteomes" id="UP000244441">
    <property type="component" value="Chromosome"/>
</dbReference>
<feature type="transmembrane region" description="Helical" evidence="7">
    <location>
        <begin position="376"/>
        <end position="400"/>
    </location>
</feature>
<reference evidence="8 9" key="1">
    <citation type="submission" date="2018-01" db="EMBL/GenBank/DDBJ databases">
        <title>Genome sequence of a Cantenovulum-like bacteria.</title>
        <authorList>
            <person name="Tan W.R."/>
            <person name="Lau N.-S."/>
            <person name="Go F."/>
            <person name="Amirul A.-A.A."/>
        </authorList>
    </citation>
    <scope>NUCLEOTIDE SEQUENCE [LARGE SCALE GENOMIC DNA]</scope>
    <source>
        <strain evidence="8 9">CCB-QB4</strain>
    </source>
</reference>
<evidence type="ECO:0000313" key="9">
    <source>
        <dbReference type="Proteomes" id="UP000244441"/>
    </source>
</evidence>
<keyword evidence="5 7" id="KW-0472">Membrane</keyword>
<feature type="transmembrane region" description="Helical" evidence="7">
    <location>
        <begin position="155"/>
        <end position="178"/>
    </location>
</feature>
<feature type="transmembrane region" description="Helical" evidence="7">
    <location>
        <begin position="121"/>
        <end position="143"/>
    </location>
</feature>
<feature type="transmembrane region" description="Helical" evidence="7">
    <location>
        <begin position="525"/>
        <end position="542"/>
    </location>
</feature>
<name>A0A2S0VQ07_9ALTE</name>
<evidence type="ECO:0000256" key="3">
    <source>
        <dbReference type="ARBA" id="ARBA00022692"/>
    </source>
</evidence>
<evidence type="ECO:0000256" key="6">
    <source>
        <dbReference type="RuleBase" id="RU362091"/>
    </source>
</evidence>
<feature type="transmembrane region" description="Helical" evidence="7">
    <location>
        <begin position="6"/>
        <end position="25"/>
    </location>
</feature>
<comment type="subcellular location">
    <subcellularLocation>
        <location evidence="1">Membrane</location>
        <topology evidence="1">Multi-pass membrane protein</topology>
    </subcellularLocation>
</comment>
<dbReference type="GO" id="GO:0005886">
    <property type="term" value="C:plasma membrane"/>
    <property type="evidence" value="ECO:0007669"/>
    <property type="project" value="TreeGrafter"/>
</dbReference>
<dbReference type="NCBIfam" id="TIGR00813">
    <property type="entry name" value="sss"/>
    <property type="match status" value="1"/>
</dbReference>
<dbReference type="InterPro" id="IPR001734">
    <property type="entry name" value="Na/solute_symporter"/>
</dbReference>
<proteinExistence type="inferred from homology"/>
<gene>
    <name evidence="8" type="ORF">C2869_07600</name>
</gene>
<keyword evidence="3 7" id="KW-0812">Transmembrane</keyword>
<feature type="transmembrane region" description="Helical" evidence="7">
    <location>
        <begin position="185"/>
        <end position="207"/>
    </location>
</feature>
<accession>A0A2S0VQ07</accession>
<feature type="transmembrane region" description="Helical" evidence="7">
    <location>
        <begin position="329"/>
        <end position="355"/>
    </location>
</feature>
<organism evidence="8 9">
    <name type="scientific">Saccharobesus litoralis</name>
    <dbReference type="NCBI Taxonomy" id="2172099"/>
    <lineage>
        <taxon>Bacteria</taxon>
        <taxon>Pseudomonadati</taxon>
        <taxon>Pseudomonadota</taxon>
        <taxon>Gammaproteobacteria</taxon>
        <taxon>Alteromonadales</taxon>
        <taxon>Alteromonadaceae</taxon>
        <taxon>Saccharobesus</taxon>
    </lineage>
</organism>
<protein>
    <submittedName>
        <fullName evidence="8">Na+/glucose cotransporter</fullName>
    </submittedName>
</protein>
<feature type="transmembrane region" description="Helical" evidence="7">
    <location>
        <begin position="274"/>
        <end position="299"/>
    </location>
</feature>
<dbReference type="CDD" id="cd10329">
    <property type="entry name" value="SLC5sbd_SGLT1-like"/>
    <property type="match status" value="1"/>
</dbReference>
<evidence type="ECO:0000313" key="8">
    <source>
        <dbReference type="EMBL" id="AWB66305.1"/>
    </source>
</evidence>
<dbReference type="RefSeq" id="WP_108602375.1">
    <property type="nucleotide sequence ID" value="NZ_CP026604.1"/>
</dbReference>
<feature type="transmembrane region" description="Helical" evidence="7">
    <location>
        <begin position="406"/>
        <end position="423"/>
    </location>
</feature>
<evidence type="ECO:0000256" key="1">
    <source>
        <dbReference type="ARBA" id="ARBA00004141"/>
    </source>
</evidence>
<dbReference type="PANTHER" id="PTHR11819:SF195">
    <property type="entry name" value="SODIUM_GLUCOSE COTRANSPORTER 4"/>
    <property type="match status" value="1"/>
</dbReference>
<keyword evidence="4 7" id="KW-1133">Transmembrane helix</keyword>
<feature type="transmembrane region" description="Helical" evidence="7">
    <location>
        <begin position="82"/>
        <end position="100"/>
    </location>
</feature>
<sequence>MIELSLLDWLVLAGFFALIAAVVWFSMRSKEEDTTDYFLAGRNATWLTIGASIFASNIGSEHLVGLSGAGASSGMALAHWELQSYIILLLGWFFVPFYWSSKVYTMPEFLQRRFSERSRTFLAAISIVSYVLTKVAVTVYAGALVLQTLLGIDTIWGIDFFWIAAIGMVVVTGIYTVLGGMKAIMWTSVLQTPVLLIGSIIILWVGLDKVGGWAEVERINASNMHLIRPWDDPEFPWPGIIFGSFIIGFWYWCTDQYIVQRVLSAKGIKEARRGTMFAGYLKLLPVFIFLVPGMIAFALKQKGLISYDASDAAFATLVSELLPAGVKGIVIGGLLAALMSSLASLFNSSATLFTIDFYKKFHPQASEKHLLHIGRLATVGIVILGMLWIPLMLALSANLFEYLQQVQALIAPGIAAVFLLGICSKRITEAAAFWGLVIGFILGMVRLVLSFFAESVKELPVIGWYANENWLYICIFLFVVITALIILISMFTPGKSDEELKGLTFTTMPKEQVAEIKAGVDKWDIIHTAGIIGITVFIYWRFF</sequence>
<feature type="transmembrane region" description="Helical" evidence="7">
    <location>
        <begin position="430"/>
        <end position="449"/>
    </location>
</feature>
<evidence type="ECO:0000256" key="5">
    <source>
        <dbReference type="ARBA" id="ARBA00023136"/>
    </source>
</evidence>
<dbReference type="GO" id="GO:0005412">
    <property type="term" value="F:D-glucose:sodium symporter activity"/>
    <property type="evidence" value="ECO:0007669"/>
    <property type="project" value="TreeGrafter"/>
</dbReference>
<evidence type="ECO:0000256" key="2">
    <source>
        <dbReference type="ARBA" id="ARBA00006434"/>
    </source>
</evidence>
<dbReference type="Pfam" id="PF00474">
    <property type="entry name" value="SSF"/>
    <property type="match status" value="1"/>
</dbReference>